<accession>A0ACC1CYA0</accession>
<protein>
    <submittedName>
        <fullName evidence="1">Uncharacterized protein</fullName>
    </submittedName>
</protein>
<evidence type="ECO:0000313" key="2">
    <source>
        <dbReference type="Proteomes" id="UP000824533"/>
    </source>
</evidence>
<proteinExistence type="predicted"/>
<dbReference type="Proteomes" id="UP000824533">
    <property type="component" value="Linkage Group LG13"/>
</dbReference>
<reference evidence="1 2" key="1">
    <citation type="journal article" date="2021" name="Front. Genet.">
        <title>Chromosome-Level Genome Assembly Reveals Significant Gene Expansion in the Toll and IMD Signaling Pathways of Dendrolimus kikuchii.</title>
        <authorList>
            <person name="Zhou J."/>
            <person name="Wu P."/>
            <person name="Xiong Z."/>
            <person name="Liu N."/>
            <person name="Zhao N."/>
            <person name="Ji M."/>
            <person name="Qiu Y."/>
            <person name="Yang B."/>
        </authorList>
    </citation>
    <scope>NUCLEOTIDE SEQUENCE [LARGE SCALE GENOMIC DNA]</scope>
    <source>
        <strain evidence="1">Ann1</strain>
    </source>
</reference>
<keyword evidence="2" id="KW-1185">Reference proteome</keyword>
<gene>
    <name evidence="1" type="ORF">K1T71_007648</name>
</gene>
<comment type="caution">
    <text evidence="1">The sequence shown here is derived from an EMBL/GenBank/DDBJ whole genome shotgun (WGS) entry which is preliminary data.</text>
</comment>
<evidence type="ECO:0000313" key="1">
    <source>
        <dbReference type="EMBL" id="KAJ0176469.1"/>
    </source>
</evidence>
<name>A0ACC1CYA0_9NEOP</name>
<dbReference type="EMBL" id="CM034399">
    <property type="protein sequence ID" value="KAJ0176469.1"/>
    <property type="molecule type" value="Genomic_DNA"/>
</dbReference>
<organism evidence="1 2">
    <name type="scientific">Dendrolimus kikuchii</name>
    <dbReference type="NCBI Taxonomy" id="765133"/>
    <lineage>
        <taxon>Eukaryota</taxon>
        <taxon>Metazoa</taxon>
        <taxon>Ecdysozoa</taxon>
        <taxon>Arthropoda</taxon>
        <taxon>Hexapoda</taxon>
        <taxon>Insecta</taxon>
        <taxon>Pterygota</taxon>
        <taxon>Neoptera</taxon>
        <taxon>Endopterygota</taxon>
        <taxon>Lepidoptera</taxon>
        <taxon>Glossata</taxon>
        <taxon>Ditrysia</taxon>
        <taxon>Bombycoidea</taxon>
        <taxon>Lasiocampidae</taxon>
        <taxon>Dendrolimus</taxon>
    </lineage>
</organism>
<sequence>MLECYSGMSYNYSDIPVYDENLNIIDDIIPNVFELIPKKFNDKVFHAITYSAEAADFRTYLMKNGLLKIELPNAYNRFQVLNRSQFCVDYRLKIDSNILTPVFYIVQSTQNAEQTNVYITNALYISCFFLLLVLLVYSLLKELRNLGGKILMAYVASLFMAFLLLSIIQIPDHEIRTCQCLSESYVIYFFFLSTFYWMNVMSYDIWWTFRGYAKARPIHRRGENFKFTMYCIYAWGLPFIMAIAFAILNEVPMIDYPWVITPKIPQRGCFLEGGEKLLYLYYPMLILILCNWFFYLMTAYNLWRLSRGTAILDKAAAGTPAAHRSQRHRFMVYLKLSIVMGLNWVLEVVSFLYPGFRVWYLTDAYNILIGLSIFLIFCCKQKIFRKLVKLFKSKKITWSPSTQSSSTTSNSNTSQETSLPLVCSNPRGSA</sequence>